<feature type="transmembrane region" description="Helical" evidence="8">
    <location>
        <begin position="126"/>
        <end position="146"/>
    </location>
</feature>
<reference evidence="9 10" key="1">
    <citation type="submission" date="2019-07" db="EMBL/GenBank/DDBJ databases">
        <title>Georgenia wutianyii sp. nov. and Georgenia *** sp. nov. isolated from plateau pika (Ochotona curzoniae) in the Qinghai-Tibet plateau of China.</title>
        <authorList>
            <person name="Tian Z."/>
        </authorList>
    </citation>
    <scope>NUCLEOTIDE SEQUENCE [LARGE SCALE GENOMIC DNA]</scope>
    <source>
        <strain evidence="9 10">Z446</strain>
    </source>
</reference>
<keyword evidence="10" id="KW-1185">Reference proteome</keyword>
<keyword evidence="3" id="KW-1003">Cell membrane</keyword>
<dbReference type="GO" id="GO:0046872">
    <property type="term" value="F:metal ion binding"/>
    <property type="evidence" value="ECO:0007669"/>
    <property type="project" value="UniProtKB-KW"/>
</dbReference>
<protein>
    <submittedName>
        <fullName evidence="9">Hemolysin III family protein</fullName>
    </submittedName>
</protein>
<evidence type="ECO:0000256" key="3">
    <source>
        <dbReference type="ARBA" id="ARBA00022475"/>
    </source>
</evidence>
<evidence type="ECO:0000256" key="6">
    <source>
        <dbReference type="ARBA" id="ARBA00023136"/>
    </source>
</evidence>
<dbReference type="NCBIfam" id="TIGR01065">
    <property type="entry name" value="hlyIII"/>
    <property type="match status" value="1"/>
</dbReference>
<dbReference type="GO" id="GO:0005886">
    <property type="term" value="C:plasma membrane"/>
    <property type="evidence" value="ECO:0007669"/>
    <property type="project" value="UniProtKB-SubCell"/>
</dbReference>
<sequence length="238" mass="25215">MAARPHHDAATDVGTPPEPADAVRRVADAVKPRLRGWLHTGTAPLALVAGVVLVALAPTTAGKVSTAVFALSAVVLFGCSAVYHRGTWSPRAAAVLRRLDHSNIFLLIAGTYTPLAVLLLDRSTATVLLVVVWTGAAFGIAARLVWLNAPRWVYVPIYMALGWVAVGFMPQFWATGGPAVVWLVAGGGLAYTLGALVYALKRPNPSPRWFGFHEIFHVGTVVGFACHYVAVFLAASQA</sequence>
<evidence type="ECO:0000256" key="1">
    <source>
        <dbReference type="ARBA" id="ARBA00004651"/>
    </source>
</evidence>
<feature type="binding site" evidence="7">
    <location>
        <position position="217"/>
    </location>
    <ligand>
        <name>Zn(2+)</name>
        <dbReference type="ChEBI" id="CHEBI:29105"/>
    </ligand>
</feature>
<dbReference type="PANTHER" id="PTHR20855">
    <property type="entry name" value="ADIPOR/PROGESTIN RECEPTOR-RELATED"/>
    <property type="match status" value="1"/>
</dbReference>
<evidence type="ECO:0000256" key="5">
    <source>
        <dbReference type="ARBA" id="ARBA00022989"/>
    </source>
</evidence>
<feature type="transmembrane region" description="Helical" evidence="8">
    <location>
        <begin position="37"/>
        <end position="58"/>
    </location>
</feature>
<keyword evidence="7" id="KW-0479">Metal-binding</keyword>
<feature type="binding site" evidence="7">
    <location>
        <position position="213"/>
    </location>
    <ligand>
        <name>Zn(2+)</name>
        <dbReference type="ChEBI" id="CHEBI:29105"/>
    </ligand>
</feature>
<evidence type="ECO:0000256" key="4">
    <source>
        <dbReference type="ARBA" id="ARBA00022692"/>
    </source>
</evidence>
<keyword evidence="6 8" id="KW-0472">Membrane</keyword>
<accession>A0A552WLX0</accession>
<keyword evidence="4 8" id="KW-0812">Transmembrane</keyword>
<dbReference type="RefSeq" id="WP_143419533.1">
    <property type="nucleotide sequence ID" value="NZ_VJXR01000066.1"/>
</dbReference>
<dbReference type="EMBL" id="VJXR01000066">
    <property type="protein sequence ID" value="TRW43772.1"/>
    <property type="molecule type" value="Genomic_DNA"/>
</dbReference>
<feature type="transmembrane region" description="Helical" evidence="8">
    <location>
        <begin position="153"/>
        <end position="173"/>
    </location>
</feature>
<comment type="similarity">
    <text evidence="2">Belongs to the UPF0073 (Hly-III) family.</text>
</comment>
<dbReference type="InterPro" id="IPR005744">
    <property type="entry name" value="Hy-lIII"/>
</dbReference>
<dbReference type="InterPro" id="IPR004254">
    <property type="entry name" value="AdipoR/HlyIII-related"/>
</dbReference>
<dbReference type="Pfam" id="PF03006">
    <property type="entry name" value="HlyIII"/>
    <property type="match status" value="1"/>
</dbReference>
<comment type="subcellular location">
    <subcellularLocation>
        <location evidence="1">Cell membrane</location>
        <topology evidence="1">Multi-pass membrane protein</topology>
    </subcellularLocation>
</comment>
<evidence type="ECO:0000256" key="8">
    <source>
        <dbReference type="SAM" id="Phobius"/>
    </source>
</evidence>
<keyword evidence="5 8" id="KW-1133">Transmembrane helix</keyword>
<feature type="binding site" evidence="7">
    <location>
        <position position="84"/>
    </location>
    <ligand>
        <name>Zn(2+)</name>
        <dbReference type="ChEBI" id="CHEBI:29105"/>
    </ligand>
</feature>
<keyword evidence="7" id="KW-0862">Zinc</keyword>
<feature type="transmembrane region" description="Helical" evidence="8">
    <location>
        <begin position="212"/>
        <end position="235"/>
    </location>
</feature>
<gene>
    <name evidence="9" type="ORF">FJ693_16370</name>
</gene>
<dbReference type="AlphaFoldDB" id="A0A552WLX0"/>
<feature type="transmembrane region" description="Helical" evidence="8">
    <location>
        <begin position="64"/>
        <end position="83"/>
    </location>
</feature>
<evidence type="ECO:0000256" key="7">
    <source>
        <dbReference type="PIRSR" id="PIRSR604254-1"/>
    </source>
</evidence>
<name>A0A552WLX0_9MICO</name>
<dbReference type="GO" id="GO:0140911">
    <property type="term" value="F:pore-forming activity"/>
    <property type="evidence" value="ECO:0007669"/>
    <property type="project" value="InterPro"/>
</dbReference>
<evidence type="ECO:0000256" key="2">
    <source>
        <dbReference type="ARBA" id="ARBA00008488"/>
    </source>
</evidence>
<dbReference type="PANTHER" id="PTHR20855:SF3">
    <property type="entry name" value="LD03007P"/>
    <property type="match status" value="1"/>
</dbReference>
<evidence type="ECO:0000313" key="10">
    <source>
        <dbReference type="Proteomes" id="UP000318693"/>
    </source>
</evidence>
<dbReference type="Proteomes" id="UP000318693">
    <property type="component" value="Unassembled WGS sequence"/>
</dbReference>
<organism evidence="9 10">
    <name type="scientific">Georgenia yuyongxinii</name>
    <dbReference type="NCBI Taxonomy" id="2589797"/>
    <lineage>
        <taxon>Bacteria</taxon>
        <taxon>Bacillati</taxon>
        <taxon>Actinomycetota</taxon>
        <taxon>Actinomycetes</taxon>
        <taxon>Micrococcales</taxon>
        <taxon>Bogoriellaceae</taxon>
        <taxon>Georgenia</taxon>
    </lineage>
</organism>
<evidence type="ECO:0000313" key="9">
    <source>
        <dbReference type="EMBL" id="TRW43772.1"/>
    </source>
</evidence>
<proteinExistence type="inferred from homology"/>
<comment type="caution">
    <text evidence="9">The sequence shown here is derived from an EMBL/GenBank/DDBJ whole genome shotgun (WGS) entry which is preliminary data.</text>
</comment>
<feature type="transmembrane region" description="Helical" evidence="8">
    <location>
        <begin position="179"/>
        <end position="200"/>
    </location>
</feature>
<feature type="transmembrane region" description="Helical" evidence="8">
    <location>
        <begin position="104"/>
        <end position="120"/>
    </location>
</feature>